<sequence length="179" mass="20523">MPKTSLIEEAHEVSRAVALIELGARMQVLESELSLSRERLIRLYREVKSESPPKGMLPSSADWYMTWQANIHASLFYHTYSFLKEQARCSHVDSLTKGYRLYREHCTNAGLEVHLDLTRAWTLVRFFNGGILEMHQCCRCKGRFVSYKHDLPRAKACVMCQPPSRAGKKAKTPNAAELH</sequence>
<organism evidence="11 12">
    <name type="scientific">Trinickia soli</name>
    <dbReference type="NCBI Taxonomy" id="380675"/>
    <lineage>
        <taxon>Bacteria</taxon>
        <taxon>Pseudomonadati</taxon>
        <taxon>Pseudomonadota</taxon>
        <taxon>Betaproteobacteria</taxon>
        <taxon>Burkholderiales</taxon>
        <taxon>Burkholderiaceae</taxon>
        <taxon>Trinickia</taxon>
    </lineage>
</organism>
<evidence type="ECO:0000256" key="7">
    <source>
        <dbReference type="ARBA" id="ARBA00023159"/>
    </source>
</evidence>
<keyword evidence="3 9" id="KW-1005">Bacterial flagellum biogenesis</keyword>
<keyword evidence="7 9" id="KW-0010">Activator</keyword>
<comment type="function">
    <text evidence="9">Functions in complex with FlhD as a master transcriptional regulator that regulates transcription of several flagellar and non-flagellar operons by binding to their promoter region. Activates expression of class 2 flagellar genes, including fliA, which is a flagellum-specific sigma factor that turns on the class 3 genes. Also regulates genes whose products function in a variety of physiological pathways.</text>
</comment>
<keyword evidence="11" id="KW-0282">Flagellum</keyword>
<feature type="binding site" evidence="9">
    <location>
        <position position="137"/>
    </location>
    <ligand>
        <name>Zn(2+)</name>
        <dbReference type="ChEBI" id="CHEBI:29105"/>
    </ligand>
</feature>
<evidence type="ECO:0000256" key="5">
    <source>
        <dbReference type="ARBA" id="ARBA00023015"/>
    </source>
</evidence>
<reference evidence="11 12" key="1">
    <citation type="submission" date="2018-01" db="EMBL/GenBank/DDBJ databases">
        <title>Whole genome analyses suggest that Burkholderia sensu lato contains two further novel genera in the rhizoxinica-symbiotica group Mycetohabitans gen. nov., and Trinickia gen. nov.: implications for the evolution of diazotrophy and nodulation in the Burkholderiaceae.</title>
        <authorList>
            <person name="Estrada-de los Santos P."/>
            <person name="Palmer M."/>
            <person name="Chavez-Ramirez B."/>
            <person name="Beukes C."/>
            <person name="Steenkamp E.T."/>
            <person name="Hirsch A.M."/>
            <person name="Manyaka P."/>
            <person name="Maluk M."/>
            <person name="Lafos M."/>
            <person name="Crook M."/>
            <person name="Gross E."/>
            <person name="Simon M.F."/>
            <person name="Bueno dos Reis Junior F."/>
            <person name="Poole P.S."/>
            <person name="Venter S.N."/>
            <person name="James E.K."/>
        </authorList>
    </citation>
    <scope>NUCLEOTIDE SEQUENCE [LARGE SCALE GENOMIC DNA]</scope>
    <source>
        <strain evidence="11 12">GP25-8</strain>
    </source>
</reference>
<dbReference type="GO" id="GO:0045893">
    <property type="term" value="P:positive regulation of DNA-templated transcription"/>
    <property type="evidence" value="ECO:0007669"/>
    <property type="project" value="InterPro"/>
</dbReference>
<evidence type="ECO:0000256" key="3">
    <source>
        <dbReference type="ARBA" id="ARBA00022795"/>
    </source>
</evidence>
<dbReference type="GO" id="GO:1902208">
    <property type="term" value="P:regulation of bacterial-type flagellum assembly"/>
    <property type="evidence" value="ECO:0007669"/>
    <property type="project" value="UniProtKB-UniRule"/>
</dbReference>
<dbReference type="NCBIfam" id="NF009365">
    <property type="entry name" value="PRK12722.1"/>
    <property type="match status" value="1"/>
</dbReference>
<evidence type="ECO:0000256" key="4">
    <source>
        <dbReference type="ARBA" id="ARBA00022833"/>
    </source>
</evidence>
<dbReference type="SUPFAM" id="SSF160930">
    <property type="entry name" value="FlhC-like"/>
    <property type="match status" value="1"/>
</dbReference>
<feature type="binding site" evidence="9">
    <location>
        <position position="160"/>
    </location>
    <ligand>
        <name>Zn(2+)</name>
        <dbReference type="ChEBI" id="CHEBI:29105"/>
    </ligand>
</feature>
<dbReference type="GO" id="GO:0003677">
    <property type="term" value="F:DNA binding"/>
    <property type="evidence" value="ECO:0007669"/>
    <property type="project" value="UniProtKB-UniRule"/>
</dbReference>
<keyword evidence="2 9" id="KW-0479">Metal-binding</keyword>
<gene>
    <name evidence="9" type="primary">flhC</name>
    <name evidence="11" type="ORF">C0Z19_16980</name>
</gene>
<comment type="caution">
    <text evidence="11">The sequence shown here is derived from an EMBL/GenBank/DDBJ whole genome shotgun (WGS) entry which is preliminary data.</text>
</comment>
<evidence type="ECO:0000313" key="11">
    <source>
        <dbReference type="EMBL" id="PMS22273.1"/>
    </source>
</evidence>
<dbReference type="Pfam" id="PF05280">
    <property type="entry name" value="FlhC"/>
    <property type="match status" value="1"/>
</dbReference>
<accession>A0A2N7VYR8</accession>
<comment type="subunit">
    <text evidence="9">Heterohexamer composed of two FlhC and four FlhD subunits. Each FlhC binds a FlhD dimer, forming a heterotrimer, and a hexamer assembles by dimerization of two heterotrimers.</text>
</comment>
<dbReference type="GO" id="GO:0005737">
    <property type="term" value="C:cytoplasm"/>
    <property type="evidence" value="ECO:0007669"/>
    <property type="project" value="UniProtKB-SubCell"/>
</dbReference>
<keyword evidence="5 9" id="KW-0805">Transcription regulation</keyword>
<feature type="binding site" evidence="9">
    <location>
        <position position="140"/>
    </location>
    <ligand>
        <name>Zn(2+)</name>
        <dbReference type="ChEBI" id="CHEBI:29105"/>
    </ligand>
</feature>
<evidence type="ECO:0000256" key="10">
    <source>
        <dbReference type="PIRNR" id="PIRNR003159"/>
    </source>
</evidence>
<evidence type="ECO:0000256" key="2">
    <source>
        <dbReference type="ARBA" id="ARBA00022723"/>
    </source>
</evidence>
<keyword evidence="6 9" id="KW-0238">DNA-binding</keyword>
<evidence type="ECO:0000256" key="6">
    <source>
        <dbReference type="ARBA" id="ARBA00023125"/>
    </source>
</evidence>
<dbReference type="Proteomes" id="UP000235347">
    <property type="component" value="Unassembled WGS sequence"/>
</dbReference>
<dbReference type="GO" id="GO:0044781">
    <property type="term" value="P:bacterial-type flagellum organization"/>
    <property type="evidence" value="ECO:0007669"/>
    <property type="project" value="UniProtKB-KW"/>
</dbReference>
<name>A0A2N7VYR8_9BURK</name>
<evidence type="ECO:0000256" key="8">
    <source>
        <dbReference type="ARBA" id="ARBA00023163"/>
    </source>
</evidence>
<comment type="similarity">
    <text evidence="9 10">Belongs to the FlhC family.</text>
</comment>
<keyword evidence="12" id="KW-1185">Reference proteome</keyword>
<keyword evidence="8 9" id="KW-0804">Transcription</keyword>
<keyword evidence="11" id="KW-0969">Cilium</keyword>
<evidence type="ECO:0000256" key="9">
    <source>
        <dbReference type="HAMAP-Rule" id="MF_01891"/>
    </source>
</evidence>
<evidence type="ECO:0000256" key="1">
    <source>
        <dbReference type="ARBA" id="ARBA00022490"/>
    </source>
</evidence>
<proteinExistence type="inferred from homology"/>
<dbReference type="HAMAP" id="MF_01891">
    <property type="entry name" value="FhlC"/>
    <property type="match status" value="1"/>
</dbReference>
<keyword evidence="11" id="KW-0966">Cell projection</keyword>
<evidence type="ECO:0000313" key="12">
    <source>
        <dbReference type="Proteomes" id="UP000235347"/>
    </source>
</evidence>
<dbReference type="AlphaFoldDB" id="A0A2N7VYR8"/>
<dbReference type="EMBL" id="PNYB01000014">
    <property type="protein sequence ID" value="PMS22273.1"/>
    <property type="molecule type" value="Genomic_DNA"/>
</dbReference>
<dbReference type="RefSeq" id="WP_102611006.1">
    <property type="nucleotide sequence ID" value="NZ_CADIKD010000014.1"/>
</dbReference>
<dbReference type="InterPro" id="IPR007944">
    <property type="entry name" value="FlhC"/>
</dbReference>
<dbReference type="GO" id="GO:0008270">
    <property type="term" value="F:zinc ion binding"/>
    <property type="evidence" value="ECO:0007669"/>
    <property type="project" value="UniProtKB-UniRule"/>
</dbReference>
<keyword evidence="4 9" id="KW-0862">Zinc</keyword>
<feature type="binding site" evidence="9">
    <location>
        <position position="157"/>
    </location>
    <ligand>
        <name>Zn(2+)</name>
        <dbReference type="ChEBI" id="CHEBI:29105"/>
    </ligand>
</feature>
<keyword evidence="1 9" id="KW-0963">Cytoplasm</keyword>
<protein>
    <recommendedName>
        <fullName evidence="9 10">Flagellar transcriptional regulator FlhC</fullName>
    </recommendedName>
</protein>
<comment type="cofactor">
    <cofactor evidence="9">
        <name>Zn(2+)</name>
        <dbReference type="ChEBI" id="CHEBI:29105"/>
    </cofactor>
    <text evidence="9">Binds 1 zinc ion per subunit.</text>
</comment>
<dbReference type="PIRSF" id="PIRSF003159">
    <property type="entry name" value="FlhC"/>
    <property type="match status" value="1"/>
</dbReference>
<comment type="subcellular location">
    <subcellularLocation>
        <location evidence="9 10">Cytoplasm</location>
    </subcellularLocation>
</comment>